<dbReference type="Proteomes" id="UP001381693">
    <property type="component" value="Unassembled WGS sequence"/>
</dbReference>
<evidence type="ECO:0000313" key="2">
    <source>
        <dbReference type="EMBL" id="KAK7070419.1"/>
    </source>
</evidence>
<proteinExistence type="predicted"/>
<sequence length="58" mass="5941">TSFGDALLAPCHGCLVSSSSEPEDTTDPIAGHGDPSTSKYRNFSKNTMGCGALHSGEV</sequence>
<gene>
    <name evidence="2" type="ORF">SK128_018326</name>
</gene>
<evidence type="ECO:0000256" key="1">
    <source>
        <dbReference type="SAM" id="MobiDB-lite"/>
    </source>
</evidence>
<accession>A0AAN9A0Z7</accession>
<dbReference type="AlphaFoldDB" id="A0AAN9A0Z7"/>
<reference evidence="2 3" key="1">
    <citation type="submission" date="2023-11" db="EMBL/GenBank/DDBJ databases">
        <title>Halocaridina rubra genome assembly.</title>
        <authorList>
            <person name="Smith C."/>
        </authorList>
    </citation>
    <scope>NUCLEOTIDE SEQUENCE [LARGE SCALE GENOMIC DNA]</scope>
    <source>
        <strain evidence="2">EP-1</strain>
        <tissue evidence="2">Whole</tissue>
    </source>
</reference>
<feature type="non-terminal residue" evidence="2">
    <location>
        <position position="1"/>
    </location>
</feature>
<feature type="region of interest" description="Disordered" evidence="1">
    <location>
        <begin position="17"/>
        <end position="40"/>
    </location>
</feature>
<evidence type="ECO:0000313" key="3">
    <source>
        <dbReference type="Proteomes" id="UP001381693"/>
    </source>
</evidence>
<dbReference type="EMBL" id="JAXCGZ010015372">
    <property type="protein sequence ID" value="KAK7070419.1"/>
    <property type="molecule type" value="Genomic_DNA"/>
</dbReference>
<name>A0AAN9A0Z7_HALRR</name>
<comment type="caution">
    <text evidence="2">The sequence shown here is derived from an EMBL/GenBank/DDBJ whole genome shotgun (WGS) entry which is preliminary data.</text>
</comment>
<keyword evidence="3" id="KW-1185">Reference proteome</keyword>
<organism evidence="2 3">
    <name type="scientific">Halocaridina rubra</name>
    <name type="common">Hawaiian red shrimp</name>
    <dbReference type="NCBI Taxonomy" id="373956"/>
    <lineage>
        <taxon>Eukaryota</taxon>
        <taxon>Metazoa</taxon>
        <taxon>Ecdysozoa</taxon>
        <taxon>Arthropoda</taxon>
        <taxon>Crustacea</taxon>
        <taxon>Multicrustacea</taxon>
        <taxon>Malacostraca</taxon>
        <taxon>Eumalacostraca</taxon>
        <taxon>Eucarida</taxon>
        <taxon>Decapoda</taxon>
        <taxon>Pleocyemata</taxon>
        <taxon>Caridea</taxon>
        <taxon>Atyoidea</taxon>
        <taxon>Atyidae</taxon>
        <taxon>Halocaridina</taxon>
    </lineage>
</organism>
<protein>
    <submittedName>
        <fullName evidence="2">Uncharacterized protein</fullName>
    </submittedName>
</protein>